<protein>
    <submittedName>
        <fullName evidence="2">Uncharacterized protein</fullName>
    </submittedName>
</protein>
<evidence type="ECO:0000313" key="2">
    <source>
        <dbReference type="EMBL" id="CAI6086751.1"/>
    </source>
</evidence>
<name>A0AA35LZA7_9HYPO</name>
<organism evidence="2 3">
    <name type="scientific">Clonostachys chloroleuca</name>
    <dbReference type="NCBI Taxonomy" id="1926264"/>
    <lineage>
        <taxon>Eukaryota</taxon>
        <taxon>Fungi</taxon>
        <taxon>Dikarya</taxon>
        <taxon>Ascomycota</taxon>
        <taxon>Pezizomycotina</taxon>
        <taxon>Sordariomycetes</taxon>
        <taxon>Hypocreomycetidae</taxon>
        <taxon>Hypocreales</taxon>
        <taxon>Bionectriaceae</taxon>
        <taxon>Clonostachys</taxon>
    </lineage>
</organism>
<accession>A0AA35LZA7</accession>
<gene>
    <name evidence="2" type="ORF">CCHLO57077_00009787</name>
</gene>
<evidence type="ECO:0000313" key="3">
    <source>
        <dbReference type="Proteomes" id="UP001160390"/>
    </source>
</evidence>
<sequence length="71" mass="7532">MPPKRKAHGAAADSVKADADDDLDGGTADIQKRGNELEEEADGLVGFWVLLGSQPVRKLRGPYTVIAEPTS</sequence>
<evidence type="ECO:0000256" key="1">
    <source>
        <dbReference type="SAM" id="MobiDB-lite"/>
    </source>
</evidence>
<dbReference type="AlphaFoldDB" id="A0AA35LZA7"/>
<comment type="caution">
    <text evidence="2">The sequence shown here is derived from an EMBL/GenBank/DDBJ whole genome shotgun (WGS) entry which is preliminary data.</text>
</comment>
<dbReference type="EMBL" id="CABFNP030000789">
    <property type="protein sequence ID" value="CAI6086751.1"/>
    <property type="molecule type" value="Genomic_DNA"/>
</dbReference>
<feature type="region of interest" description="Disordered" evidence="1">
    <location>
        <begin position="1"/>
        <end position="29"/>
    </location>
</feature>
<reference evidence="2" key="1">
    <citation type="submission" date="2023-01" db="EMBL/GenBank/DDBJ databases">
        <authorList>
            <person name="Piombo E."/>
        </authorList>
    </citation>
    <scope>NUCLEOTIDE SEQUENCE</scope>
</reference>
<keyword evidence="3" id="KW-1185">Reference proteome</keyword>
<dbReference type="Proteomes" id="UP001160390">
    <property type="component" value="Unassembled WGS sequence"/>
</dbReference>
<proteinExistence type="predicted"/>